<keyword evidence="4" id="KW-0862">Zinc</keyword>
<organism evidence="6 7">
    <name type="scientific">Candidatus Desulfaltia bathyphila</name>
    <dbReference type="NCBI Taxonomy" id="2841697"/>
    <lineage>
        <taxon>Bacteria</taxon>
        <taxon>Pseudomonadati</taxon>
        <taxon>Thermodesulfobacteriota</taxon>
        <taxon>Desulfobacteria</taxon>
        <taxon>Desulfobacterales</taxon>
        <taxon>Desulfobacterales incertae sedis</taxon>
        <taxon>Candidatus Desulfaltia</taxon>
    </lineage>
</organism>
<dbReference type="SMART" id="SM00849">
    <property type="entry name" value="Lactamase_B"/>
    <property type="match status" value="1"/>
</dbReference>
<dbReference type="GO" id="GO:0016787">
    <property type="term" value="F:hydrolase activity"/>
    <property type="evidence" value="ECO:0007669"/>
    <property type="project" value="UniProtKB-KW"/>
</dbReference>
<reference evidence="6 7" key="1">
    <citation type="submission" date="2020-08" db="EMBL/GenBank/DDBJ databases">
        <title>Bridging the membrane lipid divide: bacteria of the FCB group superphylum have the potential to synthesize archaeal ether lipids.</title>
        <authorList>
            <person name="Villanueva L."/>
            <person name="Von Meijenfeldt F.A.B."/>
            <person name="Westbye A.B."/>
            <person name="Yadav S."/>
            <person name="Hopmans E.C."/>
            <person name="Dutilh B.E."/>
            <person name="Sinninghe Damste J.S."/>
        </authorList>
    </citation>
    <scope>NUCLEOTIDE SEQUENCE [LARGE SCALE GENOMIC DNA]</scope>
    <source>
        <strain evidence="6">NIOZ-UU82</strain>
    </source>
</reference>
<dbReference type="InterPro" id="IPR051013">
    <property type="entry name" value="MBL_superfamily_lactonases"/>
</dbReference>
<dbReference type="Gene3D" id="3.60.15.10">
    <property type="entry name" value="Ribonuclease Z/Hydroxyacylglutathione hydrolase-like"/>
    <property type="match status" value="1"/>
</dbReference>
<dbReference type="EMBL" id="JACNLL010000074">
    <property type="protein sequence ID" value="MBC8200063.1"/>
    <property type="molecule type" value="Genomic_DNA"/>
</dbReference>
<dbReference type="GO" id="GO:0046872">
    <property type="term" value="F:metal ion binding"/>
    <property type="evidence" value="ECO:0007669"/>
    <property type="project" value="UniProtKB-KW"/>
</dbReference>
<dbReference type="InterPro" id="IPR001279">
    <property type="entry name" value="Metallo-B-lactamas"/>
</dbReference>
<dbReference type="AlphaFoldDB" id="A0A8J6N607"/>
<gene>
    <name evidence="6" type="ORF">H8E80_08490</name>
</gene>
<dbReference type="PANTHER" id="PTHR42978:SF6">
    <property type="entry name" value="QUORUM-QUENCHING LACTONASE YTNP-RELATED"/>
    <property type="match status" value="1"/>
</dbReference>
<dbReference type="InterPro" id="IPR036866">
    <property type="entry name" value="RibonucZ/Hydroxyglut_hydro"/>
</dbReference>
<name>A0A8J6N607_9BACT</name>
<evidence type="ECO:0000256" key="2">
    <source>
        <dbReference type="ARBA" id="ARBA00022723"/>
    </source>
</evidence>
<feature type="domain" description="Metallo-beta-lactamase" evidence="5">
    <location>
        <begin position="47"/>
        <end position="256"/>
    </location>
</feature>
<dbReference type="SUPFAM" id="SSF56281">
    <property type="entry name" value="Metallo-hydrolase/oxidoreductase"/>
    <property type="match status" value="1"/>
</dbReference>
<evidence type="ECO:0000256" key="1">
    <source>
        <dbReference type="ARBA" id="ARBA00007749"/>
    </source>
</evidence>
<evidence type="ECO:0000313" key="6">
    <source>
        <dbReference type="EMBL" id="MBC8200063.1"/>
    </source>
</evidence>
<evidence type="ECO:0000259" key="5">
    <source>
        <dbReference type="SMART" id="SM00849"/>
    </source>
</evidence>
<dbReference type="Pfam" id="PF00753">
    <property type="entry name" value="Lactamase_B"/>
    <property type="match status" value="1"/>
</dbReference>
<dbReference type="CDD" id="cd16281">
    <property type="entry name" value="metallo-hydrolase-like_MBL-fold"/>
    <property type="match status" value="1"/>
</dbReference>
<comment type="caution">
    <text evidence="6">The sequence shown here is derived from an EMBL/GenBank/DDBJ whole genome shotgun (WGS) entry which is preliminary data.</text>
</comment>
<protein>
    <submittedName>
        <fullName evidence="6">MBL fold metallo-hydrolase</fullName>
    </submittedName>
</protein>
<evidence type="ECO:0000256" key="3">
    <source>
        <dbReference type="ARBA" id="ARBA00022801"/>
    </source>
</evidence>
<dbReference type="Proteomes" id="UP000603545">
    <property type="component" value="Unassembled WGS sequence"/>
</dbReference>
<dbReference type="PANTHER" id="PTHR42978">
    <property type="entry name" value="QUORUM-QUENCHING LACTONASE YTNP-RELATED-RELATED"/>
    <property type="match status" value="1"/>
</dbReference>
<keyword evidence="2" id="KW-0479">Metal-binding</keyword>
<accession>A0A8J6N607</accession>
<evidence type="ECO:0000256" key="4">
    <source>
        <dbReference type="ARBA" id="ARBA00022833"/>
    </source>
</evidence>
<keyword evidence="3" id="KW-0378">Hydrolase</keyword>
<sequence length="280" mass="31531">MRFGDYECFSVETGKFELDGGTMFGVVPKILWERKIPADEKNLIPMSMRSLLIQGKGKNILIDTGIGDKLSEKLKNIYKVDQDSVNIDISLSKLGLTCNDITDVIITHLHFDHAGGSTSIIDGKTVPTFQNARYYIQKKQWEIANNPCVRDTASYMKENFIPLQKSKVLTLIDGMQKIFDGIDIIVTDGHTPGQQHLLINDKTNPLFFCADLIPTSAHLPVPWHMAYDNFPMILLNEKQNLLSKALKESWILFFEHDPHIAAASIKQGEKNIEIDSVVSI</sequence>
<proteinExistence type="inferred from homology"/>
<evidence type="ECO:0000313" key="7">
    <source>
        <dbReference type="Proteomes" id="UP000603545"/>
    </source>
</evidence>
<comment type="similarity">
    <text evidence="1">Belongs to the metallo-beta-lactamase superfamily.</text>
</comment>